<evidence type="ECO:0000313" key="2">
    <source>
        <dbReference type="EnsemblProtists" id="EKX40323"/>
    </source>
</evidence>
<proteinExistence type="predicted"/>
<dbReference type="RefSeq" id="XP_005827303.1">
    <property type="nucleotide sequence ID" value="XM_005827246.1"/>
</dbReference>
<dbReference type="EnsemblProtists" id="EKX40323">
    <property type="protein sequence ID" value="EKX40323"/>
    <property type="gene ID" value="GUITHDRAFT_154156"/>
</dbReference>
<protein>
    <submittedName>
        <fullName evidence="1 2">Uncharacterized protein</fullName>
    </submittedName>
</protein>
<gene>
    <name evidence="1" type="ORF">GUITHDRAFT_154156</name>
</gene>
<evidence type="ECO:0000313" key="1">
    <source>
        <dbReference type="EMBL" id="EKX40323.1"/>
    </source>
</evidence>
<dbReference type="PaxDb" id="55529-EKX40323"/>
<reference evidence="1 3" key="1">
    <citation type="journal article" date="2012" name="Nature">
        <title>Algal genomes reveal evolutionary mosaicism and the fate of nucleomorphs.</title>
        <authorList>
            <consortium name="DOE Joint Genome Institute"/>
            <person name="Curtis B.A."/>
            <person name="Tanifuji G."/>
            <person name="Burki F."/>
            <person name="Gruber A."/>
            <person name="Irimia M."/>
            <person name="Maruyama S."/>
            <person name="Arias M.C."/>
            <person name="Ball S.G."/>
            <person name="Gile G.H."/>
            <person name="Hirakawa Y."/>
            <person name="Hopkins J.F."/>
            <person name="Kuo A."/>
            <person name="Rensing S.A."/>
            <person name="Schmutz J."/>
            <person name="Symeonidi A."/>
            <person name="Elias M."/>
            <person name="Eveleigh R.J."/>
            <person name="Herman E.K."/>
            <person name="Klute M.J."/>
            <person name="Nakayama T."/>
            <person name="Obornik M."/>
            <person name="Reyes-Prieto A."/>
            <person name="Armbrust E.V."/>
            <person name="Aves S.J."/>
            <person name="Beiko R.G."/>
            <person name="Coutinho P."/>
            <person name="Dacks J.B."/>
            <person name="Durnford D.G."/>
            <person name="Fast N.M."/>
            <person name="Green B.R."/>
            <person name="Grisdale C.J."/>
            <person name="Hempel F."/>
            <person name="Henrissat B."/>
            <person name="Hoppner M.P."/>
            <person name="Ishida K."/>
            <person name="Kim E."/>
            <person name="Koreny L."/>
            <person name="Kroth P.G."/>
            <person name="Liu Y."/>
            <person name="Malik S.B."/>
            <person name="Maier U.G."/>
            <person name="McRose D."/>
            <person name="Mock T."/>
            <person name="Neilson J.A."/>
            <person name="Onodera N.T."/>
            <person name="Poole A.M."/>
            <person name="Pritham E.J."/>
            <person name="Richards T.A."/>
            <person name="Rocap G."/>
            <person name="Roy S.W."/>
            <person name="Sarai C."/>
            <person name="Schaack S."/>
            <person name="Shirato S."/>
            <person name="Slamovits C.H."/>
            <person name="Spencer D.F."/>
            <person name="Suzuki S."/>
            <person name="Worden A.Z."/>
            <person name="Zauner S."/>
            <person name="Barry K."/>
            <person name="Bell C."/>
            <person name="Bharti A.K."/>
            <person name="Crow J.A."/>
            <person name="Grimwood J."/>
            <person name="Kramer R."/>
            <person name="Lindquist E."/>
            <person name="Lucas S."/>
            <person name="Salamov A."/>
            <person name="McFadden G.I."/>
            <person name="Lane C.E."/>
            <person name="Keeling P.J."/>
            <person name="Gray M.W."/>
            <person name="Grigoriev I.V."/>
            <person name="Archibald J.M."/>
        </authorList>
    </citation>
    <scope>NUCLEOTIDE SEQUENCE</scope>
    <source>
        <strain evidence="1 3">CCMP2712</strain>
    </source>
</reference>
<evidence type="ECO:0000313" key="3">
    <source>
        <dbReference type="Proteomes" id="UP000011087"/>
    </source>
</evidence>
<dbReference type="GeneID" id="17297132"/>
<keyword evidence="3" id="KW-1185">Reference proteome</keyword>
<dbReference type="Proteomes" id="UP000011087">
    <property type="component" value="Unassembled WGS sequence"/>
</dbReference>
<dbReference type="AlphaFoldDB" id="L1IVQ0"/>
<name>L1IVQ0_GUITC</name>
<dbReference type="KEGG" id="gtt:GUITHDRAFT_154156"/>
<dbReference type="HOGENOM" id="CLU_2927471_0_0_1"/>
<accession>L1IVQ0</accession>
<sequence length="61" mass="7017">MIKTLRTNSASRLTQVHLMTDSIGCMEPQQHLTGFKVKTWCVLCFTKPDNYSRGHQTMMLT</sequence>
<reference evidence="2" key="3">
    <citation type="submission" date="2016-03" db="UniProtKB">
        <authorList>
            <consortium name="EnsemblProtists"/>
        </authorList>
    </citation>
    <scope>IDENTIFICATION</scope>
</reference>
<reference evidence="3" key="2">
    <citation type="submission" date="2012-11" db="EMBL/GenBank/DDBJ databases">
        <authorList>
            <person name="Kuo A."/>
            <person name="Curtis B.A."/>
            <person name="Tanifuji G."/>
            <person name="Burki F."/>
            <person name="Gruber A."/>
            <person name="Irimia M."/>
            <person name="Maruyama S."/>
            <person name="Arias M.C."/>
            <person name="Ball S.G."/>
            <person name="Gile G.H."/>
            <person name="Hirakawa Y."/>
            <person name="Hopkins J.F."/>
            <person name="Rensing S.A."/>
            <person name="Schmutz J."/>
            <person name="Symeonidi A."/>
            <person name="Elias M."/>
            <person name="Eveleigh R.J."/>
            <person name="Herman E.K."/>
            <person name="Klute M.J."/>
            <person name="Nakayama T."/>
            <person name="Obornik M."/>
            <person name="Reyes-Prieto A."/>
            <person name="Armbrust E.V."/>
            <person name="Aves S.J."/>
            <person name="Beiko R.G."/>
            <person name="Coutinho P."/>
            <person name="Dacks J.B."/>
            <person name="Durnford D.G."/>
            <person name="Fast N.M."/>
            <person name="Green B.R."/>
            <person name="Grisdale C."/>
            <person name="Hempe F."/>
            <person name="Henrissat B."/>
            <person name="Hoppner M.P."/>
            <person name="Ishida K.-I."/>
            <person name="Kim E."/>
            <person name="Koreny L."/>
            <person name="Kroth P.G."/>
            <person name="Liu Y."/>
            <person name="Malik S.-B."/>
            <person name="Maier U.G."/>
            <person name="McRose D."/>
            <person name="Mock T."/>
            <person name="Neilson J.A."/>
            <person name="Onodera N.T."/>
            <person name="Poole A.M."/>
            <person name="Pritham E.J."/>
            <person name="Richards T.A."/>
            <person name="Rocap G."/>
            <person name="Roy S.W."/>
            <person name="Sarai C."/>
            <person name="Schaack S."/>
            <person name="Shirato S."/>
            <person name="Slamovits C.H."/>
            <person name="Spencer D.F."/>
            <person name="Suzuki S."/>
            <person name="Worden A.Z."/>
            <person name="Zauner S."/>
            <person name="Barry K."/>
            <person name="Bell C."/>
            <person name="Bharti A.K."/>
            <person name="Crow J.A."/>
            <person name="Grimwood J."/>
            <person name="Kramer R."/>
            <person name="Lindquist E."/>
            <person name="Lucas S."/>
            <person name="Salamov A."/>
            <person name="McFadden G.I."/>
            <person name="Lane C.E."/>
            <person name="Keeling P.J."/>
            <person name="Gray M.W."/>
            <person name="Grigoriev I.V."/>
            <person name="Archibald J.M."/>
        </authorList>
    </citation>
    <scope>NUCLEOTIDE SEQUENCE</scope>
    <source>
        <strain evidence="3">CCMP2712</strain>
    </source>
</reference>
<organism evidence="1">
    <name type="scientific">Guillardia theta (strain CCMP2712)</name>
    <name type="common">Cryptophyte</name>
    <dbReference type="NCBI Taxonomy" id="905079"/>
    <lineage>
        <taxon>Eukaryota</taxon>
        <taxon>Cryptophyceae</taxon>
        <taxon>Pyrenomonadales</taxon>
        <taxon>Geminigeraceae</taxon>
        <taxon>Guillardia</taxon>
    </lineage>
</organism>
<dbReference type="EMBL" id="JH993032">
    <property type="protein sequence ID" value="EKX40323.1"/>
    <property type="molecule type" value="Genomic_DNA"/>
</dbReference>